<dbReference type="AlphaFoldDB" id="A0A9X2L2K5"/>
<keyword evidence="3" id="KW-1185">Reference proteome</keyword>
<dbReference type="SUPFAM" id="SSF50998">
    <property type="entry name" value="Quinoprotein alcohol dehydrogenase-like"/>
    <property type="match status" value="1"/>
</dbReference>
<dbReference type="SMART" id="SM00564">
    <property type="entry name" value="PQQ"/>
    <property type="match status" value="5"/>
</dbReference>
<dbReference type="RefSeq" id="WP_255133749.1">
    <property type="nucleotide sequence ID" value="NZ_CP175953.1"/>
</dbReference>
<dbReference type="InterPro" id="IPR015943">
    <property type="entry name" value="WD40/YVTN_repeat-like_dom_sf"/>
</dbReference>
<dbReference type="EMBL" id="JANDBC010000001">
    <property type="protein sequence ID" value="MCP9291107.1"/>
    <property type="molecule type" value="Genomic_DNA"/>
</dbReference>
<proteinExistence type="predicted"/>
<dbReference type="InterPro" id="IPR018391">
    <property type="entry name" value="PQQ_b-propeller_rpt"/>
</dbReference>
<sequence length="404" mass="44421">MNYHYFIINLFMCAALLSSCELFGGRDTGPEGGEVVWNLKNSTDRLVSTQPLIEDGAVYFIQDTQLKAYSLNKGKRLWSVNTSNGNFSRAILSSENTLYLDEGFNIKAVSKSTGRIIWSNPVTQDATEFSGMGGPVMSQDQEHLYAGRRGYVLQLRKSDGAITRRYSIDRLVPEGVSQGATEPVYSPFGDGMLYVPGSSFDRTIPGEERYRGNLFAFEAATGELIWELPVEFPIDDIRTEQPGDSVLVSPPIYDIEVTESAIVLLQGKAIVSVDREKGAINWVNNFFDSGFDVGLAVDAEAIYAASVGTNAHKLDLTTGEELWRKDIFYSNTSIPTVQNGRLYFTNSGGGDIWVLDTSTGKVIYNKLPPGYQTDSHDIYISSLGVGEGYMVNVGSKAVYCLKVP</sequence>
<comment type="caution">
    <text evidence="2">The sequence shown here is derived from an EMBL/GenBank/DDBJ whole genome shotgun (WGS) entry which is preliminary data.</text>
</comment>
<evidence type="ECO:0000313" key="2">
    <source>
        <dbReference type="EMBL" id="MCP9291107.1"/>
    </source>
</evidence>
<dbReference type="Gene3D" id="2.40.10.480">
    <property type="match status" value="1"/>
</dbReference>
<dbReference type="Gene3D" id="2.130.10.10">
    <property type="entry name" value="YVTN repeat-like/Quinoprotein amine dehydrogenase"/>
    <property type="match status" value="1"/>
</dbReference>
<feature type="domain" description="Pyrrolo-quinoline quinone repeat" evidence="1">
    <location>
        <begin position="31"/>
        <end position="127"/>
    </location>
</feature>
<dbReference type="PANTHER" id="PTHR34512:SF30">
    <property type="entry name" value="OUTER MEMBRANE PROTEIN ASSEMBLY FACTOR BAMB"/>
    <property type="match status" value="1"/>
</dbReference>
<evidence type="ECO:0000259" key="1">
    <source>
        <dbReference type="Pfam" id="PF13360"/>
    </source>
</evidence>
<dbReference type="InterPro" id="IPR002372">
    <property type="entry name" value="PQQ_rpt_dom"/>
</dbReference>
<name>A0A9X2L2K5_9BACT</name>
<dbReference type="PANTHER" id="PTHR34512">
    <property type="entry name" value="CELL SURFACE PROTEIN"/>
    <property type="match status" value="1"/>
</dbReference>
<feature type="domain" description="Pyrrolo-quinoline quinone repeat" evidence="1">
    <location>
        <begin position="270"/>
        <end position="366"/>
    </location>
</feature>
<organism evidence="2 3">
    <name type="scientific">Gracilimonas sediminicola</name>
    <dbReference type="NCBI Taxonomy" id="2952158"/>
    <lineage>
        <taxon>Bacteria</taxon>
        <taxon>Pseudomonadati</taxon>
        <taxon>Balneolota</taxon>
        <taxon>Balneolia</taxon>
        <taxon>Balneolales</taxon>
        <taxon>Balneolaceae</taxon>
        <taxon>Gracilimonas</taxon>
    </lineage>
</organism>
<gene>
    <name evidence="2" type="ORF">NM125_05890</name>
</gene>
<dbReference type="Pfam" id="PF13360">
    <property type="entry name" value="PQQ_2"/>
    <property type="match status" value="2"/>
</dbReference>
<accession>A0A9X2L2K5</accession>
<evidence type="ECO:0000313" key="3">
    <source>
        <dbReference type="Proteomes" id="UP001139125"/>
    </source>
</evidence>
<dbReference type="Proteomes" id="UP001139125">
    <property type="component" value="Unassembled WGS sequence"/>
</dbReference>
<dbReference type="InterPro" id="IPR011047">
    <property type="entry name" value="Quinoprotein_ADH-like_sf"/>
</dbReference>
<reference evidence="2" key="1">
    <citation type="submission" date="2022-06" db="EMBL/GenBank/DDBJ databases">
        <title>Gracilimonas sp. CAU 1638 isolated from sea sediment.</title>
        <authorList>
            <person name="Kim W."/>
        </authorList>
    </citation>
    <scope>NUCLEOTIDE SEQUENCE</scope>
    <source>
        <strain evidence="2">CAU 1638</strain>
    </source>
</reference>
<protein>
    <submittedName>
        <fullName evidence="2">PQQ-binding-like beta-propeller repeat protein</fullName>
    </submittedName>
</protein>